<proteinExistence type="predicted"/>
<keyword evidence="3" id="KW-1185">Reference proteome</keyword>
<name>A0A2G5D2U8_AQUCA</name>
<organism evidence="2 3">
    <name type="scientific">Aquilegia coerulea</name>
    <name type="common">Rocky mountain columbine</name>
    <dbReference type="NCBI Taxonomy" id="218851"/>
    <lineage>
        <taxon>Eukaryota</taxon>
        <taxon>Viridiplantae</taxon>
        <taxon>Streptophyta</taxon>
        <taxon>Embryophyta</taxon>
        <taxon>Tracheophyta</taxon>
        <taxon>Spermatophyta</taxon>
        <taxon>Magnoliopsida</taxon>
        <taxon>Ranunculales</taxon>
        <taxon>Ranunculaceae</taxon>
        <taxon>Thalictroideae</taxon>
        <taxon>Aquilegia</taxon>
    </lineage>
</organism>
<dbReference type="PANTHER" id="PTHR37742:SF1">
    <property type="entry name" value="OS01G0810200 PROTEIN"/>
    <property type="match status" value="1"/>
</dbReference>
<dbReference type="OrthoDB" id="2017432at2759"/>
<reference evidence="2 3" key="1">
    <citation type="submission" date="2017-09" db="EMBL/GenBank/DDBJ databases">
        <title>WGS assembly of Aquilegia coerulea Goldsmith.</title>
        <authorList>
            <person name="Hodges S."/>
            <person name="Kramer E."/>
            <person name="Nordborg M."/>
            <person name="Tomkins J."/>
            <person name="Borevitz J."/>
            <person name="Derieg N."/>
            <person name="Yan J."/>
            <person name="Mihaltcheva S."/>
            <person name="Hayes R.D."/>
            <person name="Rokhsar D."/>
        </authorList>
    </citation>
    <scope>NUCLEOTIDE SEQUENCE [LARGE SCALE GENOMIC DNA]</scope>
    <source>
        <strain evidence="3">cv. Goldsmith</strain>
    </source>
</reference>
<dbReference type="AlphaFoldDB" id="A0A2G5D2U8"/>
<evidence type="ECO:0000313" key="3">
    <source>
        <dbReference type="Proteomes" id="UP000230069"/>
    </source>
</evidence>
<dbReference type="InParanoid" id="A0A2G5D2U8"/>
<dbReference type="PANTHER" id="PTHR37742">
    <property type="entry name" value="OS01G0810200 PROTEIN"/>
    <property type="match status" value="1"/>
</dbReference>
<evidence type="ECO:0000256" key="1">
    <source>
        <dbReference type="SAM" id="MobiDB-lite"/>
    </source>
</evidence>
<feature type="compositionally biased region" description="Polar residues" evidence="1">
    <location>
        <begin position="1"/>
        <end position="11"/>
    </location>
</feature>
<dbReference type="FunCoup" id="A0A2G5D2U8">
    <property type="interactions" value="729"/>
</dbReference>
<evidence type="ECO:0000313" key="2">
    <source>
        <dbReference type="EMBL" id="PIA37836.1"/>
    </source>
</evidence>
<accession>A0A2G5D2U8</accession>
<sequence>MANPRRNSYSNTHQTTPETTSQQTQYLSFSYLIYFLKRPHAFPFLLSIFLLLTWVSLRIQVSSSYSSQQPHHHHHQSQETQKLKRGYSYDIEEDKDANLVRFSSGFLSSRDKRGWLLNPVNAARDAGISGGAVSCASAHVGQIRPGGMRGNHRHYTCNETFIIWGAETKFRSLQFPCLLCEHENDLEEENDLENPKVAKGYAEVLIGAEEVAVASSPIGSAHALLNVDPIRTTFFLGCQDSVVTYNTSTTDFNVWKDL</sequence>
<gene>
    <name evidence="2" type="ORF">AQUCO_03000405v1</name>
</gene>
<dbReference type="Proteomes" id="UP000230069">
    <property type="component" value="Unassembled WGS sequence"/>
</dbReference>
<feature type="region of interest" description="Disordered" evidence="1">
    <location>
        <begin position="1"/>
        <end position="20"/>
    </location>
</feature>
<dbReference type="GO" id="GO:0005802">
    <property type="term" value="C:trans-Golgi network"/>
    <property type="evidence" value="ECO:0007669"/>
    <property type="project" value="TreeGrafter"/>
</dbReference>
<dbReference type="GO" id="GO:0005768">
    <property type="term" value="C:endosome"/>
    <property type="evidence" value="ECO:0007669"/>
    <property type="project" value="TreeGrafter"/>
</dbReference>
<dbReference type="InterPro" id="IPR014710">
    <property type="entry name" value="RmlC-like_jellyroll"/>
</dbReference>
<protein>
    <submittedName>
        <fullName evidence="2">Uncharacterized protein</fullName>
    </submittedName>
</protein>
<dbReference type="STRING" id="218851.A0A2G5D2U8"/>
<dbReference type="Gene3D" id="2.60.120.10">
    <property type="entry name" value="Jelly Rolls"/>
    <property type="match status" value="1"/>
</dbReference>
<dbReference type="EMBL" id="KZ305047">
    <property type="protein sequence ID" value="PIA37836.1"/>
    <property type="molecule type" value="Genomic_DNA"/>
</dbReference>